<dbReference type="Pfam" id="PF13689">
    <property type="entry name" value="DUF4154"/>
    <property type="match status" value="1"/>
</dbReference>
<protein>
    <recommendedName>
        <fullName evidence="3">DUF4154 domain-containing protein</fullName>
    </recommendedName>
</protein>
<accession>A0A2S7X4U9</accession>
<dbReference type="EMBL" id="MSCO01000002">
    <property type="protein sequence ID" value="PQJ85095.1"/>
    <property type="molecule type" value="Genomic_DNA"/>
</dbReference>
<evidence type="ECO:0000313" key="2">
    <source>
        <dbReference type="Proteomes" id="UP000239263"/>
    </source>
</evidence>
<evidence type="ECO:0000313" key="1">
    <source>
        <dbReference type="EMBL" id="PQJ85095.1"/>
    </source>
</evidence>
<evidence type="ECO:0008006" key="3">
    <source>
        <dbReference type="Google" id="ProtNLM"/>
    </source>
</evidence>
<gene>
    <name evidence="1" type="ORF">BTO22_16605</name>
</gene>
<sequence length="197" mass="22015">MLKVKARASSLSPPFYGFFHKVMVCLILLLILPISSFSLQASNQNIQDHELKAVYLFRFAFLTSWGNFAPTNKQFNFCSEASLDVSYTLEALINKKPAQAVFIPYSSVNDIKQHHCHIIYSNSNNPLKIQQFKTAQPHAILVGDGKPFISSGGMIAFIKVNNRIKPLISLENLAPTELSLRSQLLSVSEIASTKEKQ</sequence>
<comment type="caution">
    <text evidence="1">The sequence shown here is derived from an EMBL/GenBank/DDBJ whole genome shotgun (WGS) entry which is preliminary data.</text>
</comment>
<dbReference type="AlphaFoldDB" id="A0A2S7X4U9"/>
<dbReference type="InterPro" id="IPR025293">
    <property type="entry name" value="YfiR/HmsC-like"/>
</dbReference>
<name>A0A2S7X4U9_9GAMM</name>
<proteinExistence type="predicted"/>
<reference evidence="1 2" key="1">
    <citation type="submission" date="2016-12" db="EMBL/GenBank/DDBJ databases">
        <title>Diversity of luminous bacteria.</title>
        <authorList>
            <person name="Yoshizawa S."/>
            <person name="Kogure K."/>
        </authorList>
    </citation>
    <scope>NUCLEOTIDE SEQUENCE [LARGE SCALE GENOMIC DNA]</scope>
    <source>
        <strain evidence="1 2">ATCC 33715</strain>
    </source>
</reference>
<dbReference type="RefSeq" id="WP_105056453.1">
    <property type="nucleotide sequence ID" value="NZ_CAWNRT010000002.1"/>
</dbReference>
<organism evidence="1 2">
    <name type="scientific">Aliivibrio sifiae</name>
    <dbReference type="NCBI Taxonomy" id="566293"/>
    <lineage>
        <taxon>Bacteria</taxon>
        <taxon>Pseudomonadati</taxon>
        <taxon>Pseudomonadota</taxon>
        <taxon>Gammaproteobacteria</taxon>
        <taxon>Vibrionales</taxon>
        <taxon>Vibrionaceae</taxon>
        <taxon>Aliivibrio</taxon>
    </lineage>
</organism>
<dbReference type="Proteomes" id="UP000239263">
    <property type="component" value="Unassembled WGS sequence"/>
</dbReference>
<dbReference type="OrthoDB" id="5876053at2"/>